<gene>
    <name evidence="2" type="ORF">SAMN04244553_2909</name>
</gene>
<reference evidence="2 3" key="1">
    <citation type="submission" date="2017-09" db="EMBL/GenBank/DDBJ databases">
        <authorList>
            <person name="Ehlers B."/>
            <person name="Leendertz F.H."/>
        </authorList>
    </citation>
    <scope>NUCLEOTIDE SEQUENCE [LARGE SCALE GENOMIC DNA]</scope>
    <source>
        <strain evidence="2 3">DSM 45537</strain>
    </source>
</reference>
<dbReference type="RefSeq" id="WP_097245254.1">
    <property type="nucleotide sequence ID" value="NZ_JAMTCW010000012.1"/>
</dbReference>
<dbReference type="Proteomes" id="UP000219565">
    <property type="component" value="Unassembled WGS sequence"/>
</dbReference>
<accession>A0A285L8N6</accession>
<name>A0A285L8N6_9NOCA</name>
<dbReference type="GO" id="GO:0003824">
    <property type="term" value="F:catalytic activity"/>
    <property type="evidence" value="ECO:0007669"/>
    <property type="project" value="UniProtKB-ARBA"/>
</dbReference>
<keyword evidence="3" id="KW-1185">Reference proteome</keyword>
<protein>
    <submittedName>
        <fullName evidence="2">Pimeloyl-ACP methyl ester carboxylesterase</fullName>
    </submittedName>
</protein>
<dbReference type="EMBL" id="OBEG01000002">
    <property type="protein sequence ID" value="SNY81319.1"/>
    <property type="molecule type" value="Genomic_DNA"/>
</dbReference>
<dbReference type="PRINTS" id="PR00111">
    <property type="entry name" value="ABHYDROLASE"/>
</dbReference>
<feature type="domain" description="AB hydrolase-1" evidence="1">
    <location>
        <begin position="68"/>
        <end position="160"/>
    </location>
</feature>
<dbReference type="SUPFAM" id="SSF53474">
    <property type="entry name" value="alpha/beta-Hydrolases"/>
    <property type="match status" value="1"/>
</dbReference>
<dbReference type="InterPro" id="IPR050471">
    <property type="entry name" value="AB_hydrolase"/>
</dbReference>
<dbReference type="InterPro" id="IPR029058">
    <property type="entry name" value="AB_hydrolase_fold"/>
</dbReference>
<evidence type="ECO:0000313" key="2">
    <source>
        <dbReference type="EMBL" id="SNY81319.1"/>
    </source>
</evidence>
<dbReference type="InterPro" id="IPR000073">
    <property type="entry name" value="AB_hydrolase_1"/>
</dbReference>
<proteinExistence type="predicted"/>
<evidence type="ECO:0000313" key="3">
    <source>
        <dbReference type="Proteomes" id="UP000219565"/>
    </source>
</evidence>
<dbReference type="AlphaFoldDB" id="A0A285L8N6"/>
<dbReference type="PANTHER" id="PTHR43433:SF1">
    <property type="entry name" value="BLL5160 PROTEIN"/>
    <property type="match status" value="1"/>
</dbReference>
<evidence type="ECO:0000259" key="1">
    <source>
        <dbReference type="Pfam" id="PF00561"/>
    </source>
</evidence>
<organism evidence="2 3">
    <name type="scientific">Nocardia amikacinitolerans</name>
    <dbReference type="NCBI Taxonomy" id="756689"/>
    <lineage>
        <taxon>Bacteria</taxon>
        <taxon>Bacillati</taxon>
        <taxon>Actinomycetota</taxon>
        <taxon>Actinomycetes</taxon>
        <taxon>Mycobacteriales</taxon>
        <taxon>Nocardiaceae</taxon>
        <taxon>Nocardia</taxon>
    </lineage>
</organism>
<dbReference type="PANTHER" id="PTHR43433">
    <property type="entry name" value="HYDROLASE, ALPHA/BETA FOLD FAMILY PROTEIN"/>
    <property type="match status" value="1"/>
</dbReference>
<dbReference type="OrthoDB" id="5422338at2"/>
<dbReference type="Pfam" id="PF00561">
    <property type="entry name" value="Abhydrolase_1"/>
    <property type="match status" value="1"/>
</dbReference>
<dbReference type="Gene3D" id="3.40.50.1820">
    <property type="entry name" value="alpha/beta hydrolase"/>
    <property type="match status" value="1"/>
</dbReference>
<dbReference type="STRING" id="1379680.GCA_001612615_06871"/>
<sequence length="347" mass="37349">MRAQLQTALGELPGKARGLLDVHRANLRARTYSTPALNPPTVPHDVIPVTAPDGTKLRVHAYGPVDAPALVLVHGWTCAIEYWNAQINAFAGEYRVIAYDVRGHGESERGSSKLTMELLADDLAAVLKAALPAGRKAVLVGHSLGGMTLQAWAGRYPEEVTQRAEAVLLTNTAPHGLVATTTVVPFFNRPLPWKRTGVSLPHVVGKLGLGTPIVFPPIKPVKWVFARQIMSLESTGDLVDYSMAVVRSCPAMVRAEFGKLLAVMDLGESAKNLVVPTTILAGSADDMTPPLHSEIIAEMLESVGSLVRYEVLNTGHLGNVEMYERFNDELARVLDSAYAPARTEAVG</sequence>